<organism evidence="1 2">
    <name type="scientific">Naasia aerilata</name>
    <dbReference type="NCBI Taxonomy" id="1162966"/>
    <lineage>
        <taxon>Bacteria</taxon>
        <taxon>Bacillati</taxon>
        <taxon>Actinomycetota</taxon>
        <taxon>Actinomycetes</taxon>
        <taxon>Micrococcales</taxon>
        <taxon>Microbacteriaceae</taxon>
        <taxon>Naasia</taxon>
    </lineage>
</organism>
<sequence>MRVPAPTPDGRVRIGAREGATVRAVGRAWEEGDVPTLRRLLASDVVAVVDGGGRACAPGRTCEGSEAVLDLLIEARVAHPELVVAEEAVNGQVGLALRSRGLVVAVVGMRTEGARVTDLWVVLNPDKLGGWREPLTGPLDFEREKGGR</sequence>
<dbReference type="Gene3D" id="3.10.450.50">
    <property type="match status" value="1"/>
</dbReference>
<evidence type="ECO:0000313" key="2">
    <source>
        <dbReference type="Proteomes" id="UP001321498"/>
    </source>
</evidence>
<accession>A0ABM8GDP1</accession>
<dbReference type="InterPro" id="IPR032710">
    <property type="entry name" value="NTF2-like_dom_sf"/>
</dbReference>
<dbReference type="EMBL" id="AP027731">
    <property type="protein sequence ID" value="BDZ46389.1"/>
    <property type="molecule type" value="Genomic_DNA"/>
</dbReference>
<proteinExistence type="predicted"/>
<dbReference type="PANTHER" id="PTHR30173">
    <property type="entry name" value="SIGMA 19 FACTOR"/>
    <property type="match status" value="1"/>
</dbReference>
<evidence type="ECO:0000313" key="1">
    <source>
        <dbReference type="EMBL" id="BDZ46389.1"/>
    </source>
</evidence>
<dbReference type="PANTHER" id="PTHR30173:SF43">
    <property type="entry name" value="ECF RNA POLYMERASE SIGMA FACTOR SIGI-RELATED"/>
    <property type="match status" value="1"/>
</dbReference>
<keyword evidence="2" id="KW-1185">Reference proteome</keyword>
<evidence type="ECO:0008006" key="3">
    <source>
        <dbReference type="Google" id="ProtNLM"/>
    </source>
</evidence>
<name>A0ABM8GDP1_9MICO</name>
<dbReference type="SUPFAM" id="SSF54427">
    <property type="entry name" value="NTF2-like"/>
    <property type="match status" value="1"/>
</dbReference>
<dbReference type="InterPro" id="IPR052704">
    <property type="entry name" value="ECF_Sigma-70_Domain"/>
</dbReference>
<protein>
    <recommendedName>
        <fullName evidence="3">Siderophore-interacting protein</fullName>
    </recommendedName>
</protein>
<gene>
    <name evidence="1" type="ORF">GCM10025866_22980</name>
</gene>
<reference evidence="2" key="1">
    <citation type="journal article" date="2019" name="Int. J. Syst. Evol. Microbiol.">
        <title>The Global Catalogue of Microorganisms (GCM) 10K type strain sequencing project: providing services to taxonomists for standard genome sequencing and annotation.</title>
        <authorList>
            <consortium name="The Broad Institute Genomics Platform"/>
            <consortium name="The Broad Institute Genome Sequencing Center for Infectious Disease"/>
            <person name="Wu L."/>
            <person name="Ma J."/>
        </authorList>
    </citation>
    <scope>NUCLEOTIDE SEQUENCE [LARGE SCALE GENOMIC DNA]</scope>
    <source>
        <strain evidence="2">NBRC 108725</strain>
    </source>
</reference>
<dbReference type="Proteomes" id="UP001321498">
    <property type="component" value="Chromosome"/>
</dbReference>